<evidence type="ECO:0000256" key="3">
    <source>
        <dbReference type="ARBA" id="ARBA00023125"/>
    </source>
</evidence>
<organism evidence="6 7">
    <name type="scientific">Bordetella genomosp. 2</name>
    <dbReference type="NCBI Taxonomy" id="1983456"/>
    <lineage>
        <taxon>Bacteria</taxon>
        <taxon>Pseudomonadati</taxon>
        <taxon>Pseudomonadota</taxon>
        <taxon>Betaproteobacteria</taxon>
        <taxon>Burkholderiales</taxon>
        <taxon>Alcaligenaceae</taxon>
        <taxon>Bordetella</taxon>
    </lineage>
</organism>
<keyword evidence="2" id="KW-0805">Transcription regulation</keyword>
<dbReference type="EMBL" id="NEVT01000003">
    <property type="protein sequence ID" value="OZI79151.1"/>
    <property type="molecule type" value="Genomic_DNA"/>
</dbReference>
<dbReference type="SUPFAM" id="SSF53850">
    <property type="entry name" value="Periplasmic binding protein-like II"/>
    <property type="match status" value="1"/>
</dbReference>
<dbReference type="RefSeq" id="WP_094805804.1">
    <property type="nucleotide sequence ID" value="NZ_NEVT01000003.1"/>
</dbReference>
<comment type="similarity">
    <text evidence="1">Belongs to the LysR transcriptional regulatory family.</text>
</comment>
<evidence type="ECO:0000256" key="2">
    <source>
        <dbReference type="ARBA" id="ARBA00023015"/>
    </source>
</evidence>
<gene>
    <name evidence="6" type="ORF">CAL24_04215</name>
</gene>
<name>A0A261VZE8_9BORD</name>
<dbReference type="InterPro" id="IPR005119">
    <property type="entry name" value="LysR_subst-bd"/>
</dbReference>
<evidence type="ECO:0000256" key="4">
    <source>
        <dbReference type="ARBA" id="ARBA00023163"/>
    </source>
</evidence>
<dbReference type="Pfam" id="PF00126">
    <property type="entry name" value="HTH_1"/>
    <property type="match status" value="1"/>
</dbReference>
<dbReference type="CDD" id="cd08414">
    <property type="entry name" value="PBP2_LTTR_aromatics_like"/>
    <property type="match status" value="1"/>
</dbReference>
<dbReference type="PROSITE" id="PS50931">
    <property type="entry name" value="HTH_LYSR"/>
    <property type="match status" value="1"/>
</dbReference>
<keyword evidence="3" id="KW-0238">DNA-binding</keyword>
<dbReference type="FunFam" id="1.10.10.10:FF:000001">
    <property type="entry name" value="LysR family transcriptional regulator"/>
    <property type="match status" value="1"/>
</dbReference>
<keyword evidence="4" id="KW-0804">Transcription</keyword>
<keyword evidence="7" id="KW-1185">Reference proteome</keyword>
<reference evidence="7" key="1">
    <citation type="submission" date="2017-05" db="EMBL/GenBank/DDBJ databases">
        <title>Complete and WGS of Bordetella genogroups.</title>
        <authorList>
            <person name="Spilker T."/>
            <person name="Lipuma J."/>
        </authorList>
    </citation>
    <scope>NUCLEOTIDE SEQUENCE [LARGE SCALE GENOMIC DNA]</scope>
    <source>
        <strain evidence="7">AU8256</strain>
    </source>
</reference>
<dbReference type="Proteomes" id="UP000215633">
    <property type="component" value="Unassembled WGS sequence"/>
</dbReference>
<evidence type="ECO:0000313" key="6">
    <source>
        <dbReference type="EMBL" id="OZI79151.1"/>
    </source>
</evidence>
<sequence length="303" mass="33306">MLKSELIFLDGRLLVLFCTVAEELHFGRAAARLFMTQPPLTQQIKRLESIVGVPLFARTTRSVKLTPAGAVMYERARRLAADTQLMLRQTRQAARGEIGTLAVGITPSAASSPLVSALSHYRDAHPEVRIELREMNSIDMEPALRARQVDVAVMRPHPVPADIETRIVFEEPLCVAVRRDHALAGRRQVSLKDLAAHTLVGYQQDVSPYFHAMVHRLFRHARLKPDIGQESVIPTLLTLVEAGVGPAIVPQSLSRLRGDSLHFLPLRGAAAPRAQIMVAALQGQPNAAVEGFVAALSQSRARR</sequence>
<comment type="caution">
    <text evidence="6">The sequence shown here is derived from an EMBL/GenBank/DDBJ whole genome shotgun (WGS) entry which is preliminary data.</text>
</comment>
<evidence type="ECO:0000259" key="5">
    <source>
        <dbReference type="PROSITE" id="PS50931"/>
    </source>
</evidence>
<dbReference type="AlphaFoldDB" id="A0A261VZE8"/>
<dbReference type="PRINTS" id="PR00039">
    <property type="entry name" value="HTHLYSR"/>
</dbReference>
<protein>
    <submittedName>
        <fullName evidence="6">LysR family transcriptional regulator</fullName>
    </submittedName>
</protein>
<evidence type="ECO:0000256" key="1">
    <source>
        <dbReference type="ARBA" id="ARBA00009437"/>
    </source>
</evidence>
<dbReference type="GO" id="GO:0032993">
    <property type="term" value="C:protein-DNA complex"/>
    <property type="evidence" value="ECO:0007669"/>
    <property type="project" value="TreeGrafter"/>
</dbReference>
<dbReference type="GO" id="GO:0003700">
    <property type="term" value="F:DNA-binding transcription factor activity"/>
    <property type="evidence" value="ECO:0007669"/>
    <property type="project" value="InterPro"/>
</dbReference>
<evidence type="ECO:0000313" key="7">
    <source>
        <dbReference type="Proteomes" id="UP000215633"/>
    </source>
</evidence>
<dbReference type="Pfam" id="PF03466">
    <property type="entry name" value="LysR_substrate"/>
    <property type="match status" value="1"/>
</dbReference>
<proteinExistence type="inferred from homology"/>
<dbReference type="InterPro" id="IPR000847">
    <property type="entry name" value="LysR_HTH_N"/>
</dbReference>
<dbReference type="Gene3D" id="3.40.190.10">
    <property type="entry name" value="Periplasmic binding protein-like II"/>
    <property type="match status" value="2"/>
</dbReference>
<accession>A0A261VZE8</accession>
<feature type="domain" description="HTH lysR-type" evidence="5">
    <location>
        <begin position="9"/>
        <end position="66"/>
    </location>
</feature>
<dbReference type="InterPro" id="IPR036390">
    <property type="entry name" value="WH_DNA-bd_sf"/>
</dbReference>
<dbReference type="SUPFAM" id="SSF46785">
    <property type="entry name" value="Winged helix' DNA-binding domain"/>
    <property type="match status" value="1"/>
</dbReference>
<dbReference type="Gene3D" id="1.10.10.10">
    <property type="entry name" value="Winged helix-like DNA-binding domain superfamily/Winged helix DNA-binding domain"/>
    <property type="match status" value="1"/>
</dbReference>
<dbReference type="InterPro" id="IPR036388">
    <property type="entry name" value="WH-like_DNA-bd_sf"/>
</dbReference>
<dbReference type="PANTHER" id="PTHR30346:SF0">
    <property type="entry name" value="HCA OPERON TRANSCRIPTIONAL ACTIVATOR HCAR"/>
    <property type="match status" value="1"/>
</dbReference>
<dbReference type="GO" id="GO:0003677">
    <property type="term" value="F:DNA binding"/>
    <property type="evidence" value="ECO:0007669"/>
    <property type="project" value="UniProtKB-KW"/>
</dbReference>
<dbReference type="PANTHER" id="PTHR30346">
    <property type="entry name" value="TRANSCRIPTIONAL DUAL REGULATOR HCAR-RELATED"/>
    <property type="match status" value="1"/>
</dbReference>